<evidence type="ECO:0000313" key="3">
    <source>
        <dbReference type="Proteomes" id="UP000784700"/>
    </source>
</evidence>
<dbReference type="PANTHER" id="PTHR21366:SF14">
    <property type="entry name" value="GLYOXALASE DOMAIN-CONTAINING PROTEIN 5"/>
    <property type="match status" value="1"/>
</dbReference>
<feature type="domain" description="VOC" evidence="1">
    <location>
        <begin position="5"/>
        <end position="125"/>
    </location>
</feature>
<keyword evidence="2" id="KW-0456">Lyase</keyword>
<evidence type="ECO:0000259" key="1">
    <source>
        <dbReference type="PROSITE" id="PS51819"/>
    </source>
</evidence>
<dbReference type="InterPro" id="IPR050383">
    <property type="entry name" value="GlyoxalaseI/FosfomycinResist"/>
</dbReference>
<organism evidence="2 3">
    <name type="scientific">Apilactobacillus micheneri</name>
    <dbReference type="NCBI Taxonomy" id="1899430"/>
    <lineage>
        <taxon>Bacteria</taxon>
        <taxon>Bacillati</taxon>
        <taxon>Bacillota</taxon>
        <taxon>Bacilli</taxon>
        <taxon>Lactobacillales</taxon>
        <taxon>Lactobacillaceae</taxon>
        <taxon>Apilactobacillus</taxon>
    </lineage>
</organism>
<dbReference type="PROSITE" id="PS51819">
    <property type="entry name" value="VOC"/>
    <property type="match status" value="1"/>
</dbReference>
<dbReference type="PANTHER" id="PTHR21366">
    <property type="entry name" value="GLYOXALASE FAMILY PROTEIN"/>
    <property type="match status" value="1"/>
</dbReference>
<dbReference type="Gene3D" id="3.10.180.10">
    <property type="entry name" value="2,3-Dihydroxybiphenyl 1,2-Dioxygenase, domain 1"/>
    <property type="match status" value="1"/>
</dbReference>
<gene>
    <name evidence="2" type="ORF">DY130_00725</name>
</gene>
<name>A0A9Q8INL2_9LACO</name>
<dbReference type="Pfam" id="PF00903">
    <property type="entry name" value="Glyoxalase"/>
    <property type="match status" value="1"/>
</dbReference>
<reference evidence="2" key="1">
    <citation type="submission" date="2018-08" db="EMBL/GenBank/DDBJ databases">
        <title>Comparative genomics of wild bee and flower associated Lactobacillus reveals potential adaptation to the bee host.</title>
        <authorList>
            <person name="Vuong H.Q."/>
            <person name="Mcfrederick Q.S."/>
        </authorList>
    </citation>
    <scope>NUCLEOTIDE SEQUENCE</scope>
    <source>
        <strain evidence="2">HV_63</strain>
    </source>
</reference>
<dbReference type="AlphaFoldDB" id="A0A9Q8INL2"/>
<sequence length="127" mass="14493">MKVKDIDHITIFVDDLEKCMRFYHEVFDLPILKFDDKQLEFQLGKQKLIFLPIISDEKNNPKNPTAGSGKFCIIAKDSLSDITSHLANYGVDIIDGPKKVRGANGEMNSIYVNDPENNIIEICEYKN</sequence>
<evidence type="ECO:0000313" key="2">
    <source>
        <dbReference type="EMBL" id="TPR46069.1"/>
    </source>
</evidence>
<dbReference type="InterPro" id="IPR004360">
    <property type="entry name" value="Glyas_Fos-R_dOase_dom"/>
</dbReference>
<protein>
    <submittedName>
        <fullName evidence="2">Lactoylglutathione lyase</fullName>
    </submittedName>
</protein>
<proteinExistence type="predicted"/>
<comment type="caution">
    <text evidence="2">The sequence shown here is derived from an EMBL/GenBank/DDBJ whole genome shotgun (WGS) entry which is preliminary data.</text>
</comment>
<dbReference type="GO" id="GO:0016829">
    <property type="term" value="F:lyase activity"/>
    <property type="evidence" value="ECO:0007669"/>
    <property type="project" value="UniProtKB-KW"/>
</dbReference>
<dbReference type="Proteomes" id="UP000784700">
    <property type="component" value="Unassembled WGS sequence"/>
</dbReference>
<dbReference type="SUPFAM" id="SSF54593">
    <property type="entry name" value="Glyoxalase/Bleomycin resistance protein/Dihydroxybiphenyl dioxygenase"/>
    <property type="match status" value="1"/>
</dbReference>
<dbReference type="GeneID" id="58107647"/>
<dbReference type="EMBL" id="QUBG01000001">
    <property type="protein sequence ID" value="TPR46069.1"/>
    <property type="molecule type" value="Genomic_DNA"/>
</dbReference>
<accession>A0A9Q8INL2</accession>
<dbReference type="RefSeq" id="WP_140923606.1">
    <property type="nucleotide sequence ID" value="NZ_QUBF01000001.1"/>
</dbReference>
<dbReference type="InterPro" id="IPR029068">
    <property type="entry name" value="Glyas_Bleomycin-R_OHBP_Dase"/>
</dbReference>
<dbReference type="InterPro" id="IPR037523">
    <property type="entry name" value="VOC_core"/>
</dbReference>